<sequence length="353" mass="35898">MNADPVSAHDARPSSLQEEFSLLWPGLALAGLVAITARTASSWMLPTVDVPALVLALVIGLAIGQIGREPVVAPGLAICAKTLLKVAVVLLGLRVALQDIAQLGLATLVGLVVMMAMTVAAAVVAARLLSQSSLFGTVAGVATAVCGASAALATASVLPSYKGKEADVLFVILTVNILSTIAMVVYPLLGASLGFGDTQMGVMLGASIHDVAQVIGSAYAVSEQTGNTAVVVKLARVSLLLPVLVIVGYVFGRGNVSGKAPFPWFVLGFLVLCVANTLLSSSASLLPYYLPAHGFLRLAGDWLMLTAIAAIAIRSPVSELLRVPLKSSAIVVLATGVCLGAATLLASLLASLA</sequence>
<protein>
    <submittedName>
        <fullName evidence="8">Sulfate exporter family transporter</fullName>
    </submittedName>
</protein>
<feature type="transmembrane region" description="Helical" evidence="7">
    <location>
        <begin position="168"/>
        <end position="189"/>
    </location>
</feature>
<keyword evidence="6 7" id="KW-0472">Membrane</keyword>
<dbReference type="InterPro" id="IPR018383">
    <property type="entry name" value="UPF0324_pro"/>
</dbReference>
<feature type="transmembrane region" description="Helical" evidence="7">
    <location>
        <begin position="264"/>
        <end position="286"/>
    </location>
</feature>
<evidence type="ECO:0000313" key="9">
    <source>
        <dbReference type="Proteomes" id="UP000680348"/>
    </source>
</evidence>
<dbReference type="PANTHER" id="PTHR30106:SF2">
    <property type="entry name" value="UPF0324 INNER MEMBRANE PROTEIN YEIH"/>
    <property type="match status" value="1"/>
</dbReference>
<evidence type="ECO:0000256" key="6">
    <source>
        <dbReference type="ARBA" id="ARBA00023136"/>
    </source>
</evidence>
<dbReference type="RefSeq" id="WP_188257746.1">
    <property type="nucleotide sequence ID" value="NZ_JABVCF010000021.1"/>
</dbReference>
<dbReference type="AlphaFoldDB" id="A0A942I4N6"/>
<feature type="transmembrane region" description="Helical" evidence="7">
    <location>
        <begin position="105"/>
        <end position="128"/>
    </location>
</feature>
<comment type="subcellular location">
    <subcellularLocation>
        <location evidence="1">Cell membrane</location>
        <topology evidence="1">Multi-pass membrane protein</topology>
    </subcellularLocation>
</comment>
<feature type="transmembrane region" description="Helical" evidence="7">
    <location>
        <begin position="329"/>
        <end position="352"/>
    </location>
</feature>
<evidence type="ECO:0000256" key="3">
    <source>
        <dbReference type="ARBA" id="ARBA00022475"/>
    </source>
</evidence>
<evidence type="ECO:0000256" key="7">
    <source>
        <dbReference type="SAM" id="Phobius"/>
    </source>
</evidence>
<keyword evidence="3" id="KW-1003">Cell membrane</keyword>
<dbReference type="Pfam" id="PF03601">
    <property type="entry name" value="Cons_hypoth698"/>
    <property type="match status" value="1"/>
</dbReference>
<name>A0A942I4N6_9HYPH</name>
<comment type="caution">
    <text evidence="8">The sequence shown here is derived from an EMBL/GenBank/DDBJ whole genome shotgun (WGS) entry which is preliminary data.</text>
</comment>
<feature type="transmembrane region" description="Helical" evidence="7">
    <location>
        <begin position="72"/>
        <end position="93"/>
    </location>
</feature>
<gene>
    <name evidence="8" type="ORF">KEU06_26690</name>
</gene>
<keyword evidence="5 7" id="KW-1133">Transmembrane helix</keyword>
<reference evidence="8" key="1">
    <citation type="submission" date="2021-04" db="EMBL/GenBank/DDBJ databases">
        <title>Pseudaminobacter soli sp. nov., isolated from paddy soil contaminated by heavy metals.</title>
        <authorList>
            <person name="Zhang K."/>
        </authorList>
    </citation>
    <scope>NUCLEOTIDE SEQUENCE</scope>
    <source>
        <strain evidence="8">19-2017</strain>
    </source>
</reference>
<proteinExistence type="inferred from homology"/>
<feature type="transmembrane region" description="Helical" evidence="7">
    <location>
        <begin position="298"/>
        <end position="317"/>
    </location>
</feature>
<feature type="transmembrane region" description="Helical" evidence="7">
    <location>
        <begin position="20"/>
        <end position="37"/>
    </location>
</feature>
<dbReference type="PANTHER" id="PTHR30106">
    <property type="entry name" value="INNER MEMBRANE PROTEIN YEIH-RELATED"/>
    <property type="match status" value="1"/>
</dbReference>
<keyword evidence="9" id="KW-1185">Reference proteome</keyword>
<dbReference type="EMBL" id="JAGWCR010000021">
    <property type="protein sequence ID" value="MBS3652188.1"/>
    <property type="molecule type" value="Genomic_DNA"/>
</dbReference>
<evidence type="ECO:0000256" key="5">
    <source>
        <dbReference type="ARBA" id="ARBA00022989"/>
    </source>
</evidence>
<evidence type="ECO:0000256" key="4">
    <source>
        <dbReference type="ARBA" id="ARBA00022692"/>
    </source>
</evidence>
<feature type="transmembrane region" description="Helical" evidence="7">
    <location>
        <begin position="44"/>
        <end position="66"/>
    </location>
</feature>
<feature type="transmembrane region" description="Helical" evidence="7">
    <location>
        <begin position="201"/>
        <end position="222"/>
    </location>
</feature>
<organism evidence="8 9">
    <name type="scientific">Pseudaminobacter soli</name>
    <name type="common">ex Zhang et al. 2022</name>
    <dbReference type="NCBI Taxonomy" id="2831468"/>
    <lineage>
        <taxon>Bacteria</taxon>
        <taxon>Pseudomonadati</taxon>
        <taxon>Pseudomonadota</taxon>
        <taxon>Alphaproteobacteria</taxon>
        <taxon>Hyphomicrobiales</taxon>
        <taxon>Phyllobacteriaceae</taxon>
        <taxon>Pseudaminobacter</taxon>
    </lineage>
</organism>
<evidence type="ECO:0000256" key="1">
    <source>
        <dbReference type="ARBA" id="ARBA00004651"/>
    </source>
</evidence>
<keyword evidence="4 7" id="KW-0812">Transmembrane</keyword>
<comment type="similarity">
    <text evidence="2">Belongs to the UPF0324 family.</text>
</comment>
<feature type="transmembrane region" description="Helical" evidence="7">
    <location>
        <begin position="234"/>
        <end position="252"/>
    </location>
</feature>
<feature type="transmembrane region" description="Helical" evidence="7">
    <location>
        <begin position="134"/>
        <end position="156"/>
    </location>
</feature>
<evidence type="ECO:0000313" key="8">
    <source>
        <dbReference type="EMBL" id="MBS3652188.1"/>
    </source>
</evidence>
<dbReference type="GO" id="GO:0005886">
    <property type="term" value="C:plasma membrane"/>
    <property type="evidence" value="ECO:0007669"/>
    <property type="project" value="UniProtKB-SubCell"/>
</dbReference>
<evidence type="ECO:0000256" key="2">
    <source>
        <dbReference type="ARBA" id="ARBA00007977"/>
    </source>
</evidence>
<dbReference type="Proteomes" id="UP000680348">
    <property type="component" value="Unassembled WGS sequence"/>
</dbReference>
<accession>A0A942I4N6</accession>